<evidence type="ECO:0000256" key="9">
    <source>
        <dbReference type="SAM" id="MobiDB-lite"/>
    </source>
</evidence>
<dbReference type="PANTHER" id="PTHR23119">
    <property type="entry name" value="DISCS LARGE"/>
    <property type="match status" value="1"/>
</dbReference>
<dbReference type="InterPro" id="IPR027417">
    <property type="entry name" value="P-loop_NTPase"/>
</dbReference>
<gene>
    <name evidence="14" type="ORF">BV898_09981</name>
</gene>
<dbReference type="CDD" id="cd11861">
    <property type="entry name" value="SH3_DLG-like"/>
    <property type="match status" value="1"/>
</dbReference>
<evidence type="ECO:0000259" key="13">
    <source>
        <dbReference type="PROSITE" id="PS51022"/>
    </source>
</evidence>
<feature type="region of interest" description="Disordered" evidence="9">
    <location>
        <begin position="133"/>
        <end position="217"/>
    </location>
</feature>
<dbReference type="PANTHER" id="PTHR23119:SF51">
    <property type="entry name" value="DISKS LARGE 1 TUMOR SUPPRESSOR PROTEIN"/>
    <property type="match status" value="1"/>
</dbReference>
<dbReference type="InterPro" id="IPR020590">
    <property type="entry name" value="Guanylate_kinase_CS"/>
</dbReference>
<dbReference type="EMBL" id="MTYJ01000081">
    <property type="protein sequence ID" value="OQV15885.1"/>
    <property type="molecule type" value="Genomic_DNA"/>
</dbReference>
<dbReference type="PROSITE" id="PS50002">
    <property type="entry name" value="SH3"/>
    <property type="match status" value="1"/>
</dbReference>
<dbReference type="PROSITE" id="PS00856">
    <property type="entry name" value="GUANYLATE_KINASE_1"/>
    <property type="match status" value="1"/>
</dbReference>
<dbReference type="InterPro" id="IPR004172">
    <property type="entry name" value="L27_dom"/>
</dbReference>
<organism evidence="14 15">
    <name type="scientific">Hypsibius exemplaris</name>
    <name type="common">Freshwater tardigrade</name>
    <dbReference type="NCBI Taxonomy" id="2072580"/>
    <lineage>
        <taxon>Eukaryota</taxon>
        <taxon>Metazoa</taxon>
        <taxon>Ecdysozoa</taxon>
        <taxon>Tardigrada</taxon>
        <taxon>Eutardigrada</taxon>
        <taxon>Parachela</taxon>
        <taxon>Hypsibioidea</taxon>
        <taxon>Hypsibiidae</taxon>
        <taxon>Hypsibius</taxon>
    </lineage>
</organism>
<dbReference type="GO" id="GO:0007268">
    <property type="term" value="P:chemical synaptic transmission"/>
    <property type="evidence" value="ECO:0007669"/>
    <property type="project" value="TreeGrafter"/>
</dbReference>
<keyword evidence="15" id="KW-1185">Reference proteome</keyword>
<feature type="domain" description="Guanylate kinase-like" evidence="11">
    <location>
        <begin position="752"/>
        <end position="927"/>
    </location>
</feature>
<evidence type="ECO:0000256" key="7">
    <source>
        <dbReference type="ARBA" id="ARBA00023136"/>
    </source>
</evidence>
<dbReference type="FunFam" id="2.30.42.10:FF:000001">
    <property type="entry name" value="Disks large homolog 1 isoform 2"/>
    <property type="match status" value="1"/>
</dbReference>
<dbReference type="CDD" id="cd00071">
    <property type="entry name" value="GMPK"/>
    <property type="match status" value="1"/>
</dbReference>
<dbReference type="GO" id="GO:0043005">
    <property type="term" value="C:neuron projection"/>
    <property type="evidence" value="ECO:0007669"/>
    <property type="project" value="TreeGrafter"/>
</dbReference>
<keyword evidence="7" id="KW-0472">Membrane</keyword>
<dbReference type="GO" id="GO:0045197">
    <property type="term" value="P:establishment or maintenance of epithelial cell apical/basal polarity"/>
    <property type="evidence" value="ECO:0007669"/>
    <property type="project" value="TreeGrafter"/>
</dbReference>
<feature type="domain" description="PDZ" evidence="12">
    <location>
        <begin position="480"/>
        <end position="561"/>
    </location>
</feature>
<dbReference type="CDD" id="cd06795">
    <property type="entry name" value="PDZ3_Dlg1-2-4-like"/>
    <property type="match status" value="1"/>
</dbReference>
<comment type="subcellular location">
    <subcellularLocation>
        <location evidence="2">Cell membrane</location>
    </subcellularLocation>
    <subcellularLocation>
        <location evidence="1">Membrane</location>
        <topology evidence="1">Peripheral membrane protein</topology>
    </subcellularLocation>
</comment>
<dbReference type="SUPFAM" id="SSF50156">
    <property type="entry name" value="PDZ domain-like"/>
    <property type="match status" value="3"/>
</dbReference>
<dbReference type="Pfam" id="PF09058">
    <property type="entry name" value="L27_1"/>
    <property type="match status" value="1"/>
</dbReference>
<dbReference type="GO" id="GO:0043113">
    <property type="term" value="P:receptor clustering"/>
    <property type="evidence" value="ECO:0007669"/>
    <property type="project" value="TreeGrafter"/>
</dbReference>
<evidence type="ECO:0000256" key="2">
    <source>
        <dbReference type="ARBA" id="ARBA00004236"/>
    </source>
</evidence>
<feature type="region of interest" description="Disordered" evidence="9">
    <location>
        <begin position="679"/>
        <end position="735"/>
    </location>
</feature>
<dbReference type="SUPFAM" id="SSF50044">
    <property type="entry name" value="SH3-domain"/>
    <property type="match status" value="1"/>
</dbReference>
<dbReference type="SMART" id="SM00228">
    <property type="entry name" value="PDZ"/>
    <property type="match status" value="3"/>
</dbReference>
<dbReference type="PROSITE" id="PS50106">
    <property type="entry name" value="PDZ"/>
    <property type="match status" value="3"/>
</dbReference>
<dbReference type="Proteomes" id="UP000192578">
    <property type="component" value="Unassembled WGS sequence"/>
</dbReference>
<feature type="domain" description="SH3" evidence="10">
    <location>
        <begin position="591"/>
        <end position="661"/>
    </location>
</feature>
<sequence>MPVRKEDAHRALLLLEEYHGKLSRPEDQLLKNSVEQVIKIFKNSLFQALLDIQEFYEATLMNESKSTQQKTREAQQMSNKFQNQLAFYAGDKQQRGGDGGSSVTAATSQLTSANTNGGLISMDDLLASPALSSKPSAGFHHQRNGFGGAAGERDDHSSVNSPKNARPSQSSIPSQSGVTAGAAGFRRTSNHSSSSSYGATAADADPASPKQTSGSDFESQEIILERGTTGLGFSIAGGNDNPTTENDPSIYVSKIVEGGAAHLDGRMRLGDIVTQINDDQVVDVDHQIAVDALRRAGNIVQLRLKRRKPNVFTLTIVKGNRGLGISVGGGLHNQHIPDDNGIFITKIVEGGAAFLDGRLRVGDKILLVGDTELTDCQHDFAVSVLKSTGDVVTLVVERAAVLEIPEGAISSASPVSGHSFVLDHDMVSRGSPAYHRGNSFSYDSPGQRARSVPPTRYDLDPYKAPMAALEDEQELKEPRSVPLVKGPGGLGFNIVGGEEGEGIFISYIVPGGSCDLNGNLRRGDRIISVNGINVYHASHEEAAEALKGTGNNVTIVAQYRPDEYQKFEDKIQEIKEKIMSASTNSLRPALKRSLHVRALFDYDPSKDSGLPSRGLAFCFGDILHVTNASDDEWWQAKRVSATGVEEGLGIIPSKLRVEKKERARLKSVKFEANDTNKSASTSTLDRLTGRVKKEKDTTSTSSGKHSATINGKKFGFFKGNKEQSGDETSESEKPEDLILSYEPVSLERLKFVRPVIIMGPLKDRINDDLIAEYPDRFASCVPHTTRPRRDHEINGRDYHFVDSREQMEHDIQNHLFIEAGQYTDNLYGTSVAAVLAVVKDGKHCILDVSGAAVRRLHSNNLYPIVVYVKPKSVDSILEMNRRMTEEMAQKSLDRCAKLEKEFGHYFTAVVSGDTPEEIYSRVKEVVYSESGEKSWIPSKERL</sequence>
<feature type="domain" description="PDZ" evidence="12">
    <location>
        <begin position="313"/>
        <end position="400"/>
    </location>
</feature>
<evidence type="ECO:0000313" key="15">
    <source>
        <dbReference type="Proteomes" id="UP000192578"/>
    </source>
</evidence>
<evidence type="ECO:0000256" key="1">
    <source>
        <dbReference type="ARBA" id="ARBA00004170"/>
    </source>
</evidence>
<dbReference type="SUPFAM" id="SSF101288">
    <property type="entry name" value="L27 domain"/>
    <property type="match status" value="1"/>
</dbReference>
<name>A0A1W0WKY9_HYPEX</name>
<proteinExistence type="inferred from homology"/>
<keyword evidence="4 8" id="KW-0728">SH3 domain</keyword>
<dbReference type="InterPro" id="IPR001452">
    <property type="entry name" value="SH3_domain"/>
</dbReference>
<evidence type="ECO:0000256" key="3">
    <source>
        <dbReference type="ARBA" id="ARBA00007014"/>
    </source>
</evidence>
<feature type="compositionally biased region" description="Polar residues" evidence="9">
    <location>
        <begin position="158"/>
        <end position="178"/>
    </location>
</feature>
<evidence type="ECO:0000313" key="14">
    <source>
        <dbReference type="EMBL" id="OQV15885.1"/>
    </source>
</evidence>
<dbReference type="InterPro" id="IPR001478">
    <property type="entry name" value="PDZ"/>
</dbReference>
<dbReference type="InterPro" id="IPR015143">
    <property type="entry name" value="L27_1"/>
</dbReference>
<feature type="compositionally biased region" description="Basic and acidic residues" evidence="9">
    <location>
        <begin position="719"/>
        <end position="735"/>
    </location>
</feature>
<dbReference type="SMART" id="SM00072">
    <property type="entry name" value="GuKc"/>
    <property type="match status" value="1"/>
</dbReference>
<dbReference type="Gene3D" id="3.30.63.10">
    <property type="entry name" value="Guanylate Kinase phosphate binding domain"/>
    <property type="match status" value="1"/>
</dbReference>
<dbReference type="GO" id="GO:0099072">
    <property type="term" value="P:regulation of postsynaptic membrane neurotransmitter receptor levels"/>
    <property type="evidence" value="ECO:0007669"/>
    <property type="project" value="TreeGrafter"/>
</dbReference>
<dbReference type="AlphaFoldDB" id="A0A1W0WKY9"/>
<feature type="compositionally biased region" description="Polar residues" evidence="9">
    <location>
        <begin position="698"/>
        <end position="709"/>
    </location>
</feature>
<keyword evidence="6" id="KW-0677">Repeat</keyword>
<dbReference type="GO" id="GO:0098839">
    <property type="term" value="C:postsynaptic density membrane"/>
    <property type="evidence" value="ECO:0007669"/>
    <property type="project" value="TreeGrafter"/>
</dbReference>
<comment type="similarity">
    <text evidence="3">Belongs to the MAGUK family.</text>
</comment>
<accession>A0A1W0WKY9</accession>
<evidence type="ECO:0000259" key="11">
    <source>
        <dbReference type="PROSITE" id="PS50052"/>
    </source>
</evidence>
<dbReference type="PROSITE" id="PS51022">
    <property type="entry name" value="L27"/>
    <property type="match status" value="1"/>
</dbReference>
<evidence type="ECO:0000256" key="4">
    <source>
        <dbReference type="ARBA" id="ARBA00022443"/>
    </source>
</evidence>
<dbReference type="InterPro" id="IPR036034">
    <property type="entry name" value="PDZ_sf"/>
</dbReference>
<comment type="caution">
    <text evidence="14">The sequence shown here is derived from an EMBL/GenBank/DDBJ whole genome shotgun (WGS) entry which is preliminary data.</text>
</comment>
<dbReference type="Gene3D" id="2.30.42.10">
    <property type="match status" value="3"/>
</dbReference>
<dbReference type="SUPFAM" id="SSF52540">
    <property type="entry name" value="P-loop containing nucleoside triphosphate hydrolases"/>
    <property type="match status" value="1"/>
</dbReference>
<dbReference type="GO" id="GO:0097120">
    <property type="term" value="P:receptor localization to synapse"/>
    <property type="evidence" value="ECO:0007669"/>
    <property type="project" value="TreeGrafter"/>
</dbReference>
<feature type="domain" description="PDZ" evidence="12">
    <location>
        <begin position="221"/>
        <end position="308"/>
    </location>
</feature>
<dbReference type="FunFam" id="3.30.63.10:FF:000001">
    <property type="entry name" value="Disks large homolog 1 isoform 2"/>
    <property type="match status" value="1"/>
</dbReference>
<dbReference type="InterPro" id="IPR036892">
    <property type="entry name" value="L27_dom_sf"/>
</dbReference>
<dbReference type="OrthoDB" id="78824at2759"/>
<dbReference type="PROSITE" id="PS50052">
    <property type="entry name" value="GUANYLATE_KINASE_2"/>
    <property type="match status" value="1"/>
</dbReference>
<dbReference type="InterPro" id="IPR036028">
    <property type="entry name" value="SH3-like_dom_sf"/>
</dbReference>
<reference evidence="15" key="1">
    <citation type="submission" date="2017-01" db="EMBL/GenBank/DDBJ databases">
        <title>Comparative genomics of anhydrobiosis in the tardigrade Hypsibius dujardini.</title>
        <authorList>
            <person name="Yoshida Y."/>
            <person name="Koutsovoulos G."/>
            <person name="Laetsch D."/>
            <person name="Stevens L."/>
            <person name="Kumar S."/>
            <person name="Horikawa D."/>
            <person name="Ishino K."/>
            <person name="Komine S."/>
            <person name="Tomita M."/>
            <person name="Blaxter M."/>
            <person name="Arakawa K."/>
        </authorList>
    </citation>
    <scope>NUCLEOTIDE SEQUENCE [LARGE SCALE GENOMIC DNA]</scope>
    <source>
        <strain evidence="15">Z151</strain>
    </source>
</reference>
<evidence type="ECO:0000259" key="10">
    <source>
        <dbReference type="PROSITE" id="PS50002"/>
    </source>
</evidence>
<feature type="domain" description="L27" evidence="13">
    <location>
        <begin position="4"/>
        <end position="64"/>
    </location>
</feature>
<dbReference type="Gene3D" id="1.10.287.470">
    <property type="entry name" value="Helix hairpin bin"/>
    <property type="match status" value="1"/>
</dbReference>
<dbReference type="GO" id="GO:0098609">
    <property type="term" value="P:cell-cell adhesion"/>
    <property type="evidence" value="ECO:0007669"/>
    <property type="project" value="TreeGrafter"/>
</dbReference>
<dbReference type="InterPro" id="IPR008144">
    <property type="entry name" value="Guanylate_kin-like_dom"/>
</dbReference>
<evidence type="ECO:0000256" key="6">
    <source>
        <dbReference type="ARBA" id="ARBA00022737"/>
    </source>
</evidence>
<dbReference type="Gene3D" id="3.40.50.300">
    <property type="entry name" value="P-loop containing nucleotide triphosphate hydrolases"/>
    <property type="match status" value="1"/>
</dbReference>
<dbReference type="Pfam" id="PF07653">
    <property type="entry name" value="SH3_2"/>
    <property type="match status" value="1"/>
</dbReference>
<dbReference type="Pfam" id="PF00595">
    <property type="entry name" value="PDZ"/>
    <property type="match status" value="3"/>
</dbReference>
<feature type="compositionally biased region" description="Basic and acidic residues" evidence="9">
    <location>
        <begin position="687"/>
        <end position="697"/>
    </location>
</feature>
<dbReference type="SMART" id="SM00326">
    <property type="entry name" value="SH3"/>
    <property type="match status" value="1"/>
</dbReference>
<dbReference type="InterPro" id="IPR008145">
    <property type="entry name" value="GK/Ca_channel_bsu"/>
</dbReference>
<dbReference type="InterPro" id="IPR050614">
    <property type="entry name" value="Synaptic_Scaffolding_LAP-MAGUK"/>
</dbReference>
<evidence type="ECO:0000256" key="5">
    <source>
        <dbReference type="ARBA" id="ARBA00022475"/>
    </source>
</evidence>
<dbReference type="GO" id="GO:0016323">
    <property type="term" value="C:basolateral plasma membrane"/>
    <property type="evidence" value="ECO:0007669"/>
    <property type="project" value="TreeGrafter"/>
</dbReference>
<evidence type="ECO:0000256" key="8">
    <source>
        <dbReference type="PROSITE-ProRule" id="PRU00192"/>
    </source>
</evidence>
<protein>
    <submittedName>
        <fullName evidence="14">Disks large-like protein 2</fullName>
    </submittedName>
</protein>
<evidence type="ECO:0000259" key="12">
    <source>
        <dbReference type="PROSITE" id="PS50106"/>
    </source>
</evidence>
<keyword evidence="5" id="KW-1003">Cell membrane</keyword>
<dbReference type="GO" id="GO:0019901">
    <property type="term" value="F:protein kinase binding"/>
    <property type="evidence" value="ECO:0007669"/>
    <property type="project" value="TreeGrafter"/>
</dbReference>
<dbReference type="SMART" id="SM00569">
    <property type="entry name" value="L27"/>
    <property type="match status" value="1"/>
</dbReference>
<dbReference type="GO" id="GO:0031594">
    <property type="term" value="C:neuromuscular junction"/>
    <property type="evidence" value="ECO:0007669"/>
    <property type="project" value="TreeGrafter"/>
</dbReference>
<dbReference type="Gene3D" id="2.30.30.40">
    <property type="entry name" value="SH3 Domains"/>
    <property type="match status" value="2"/>
</dbReference>
<dbReference type="Pfam" id="PF00625">
    <property type="entry name" value="Guanylate_kin"/>
    <property type="match status" value="1"/>
</dbReference>